<feature type="region of interest" description="Disordered" evidence="6">
    <location>
        <begin position="84"/>
        <end position="105"/>
    </location>
</feature>
<dbReference type="GO" id="GO:0051301">
    <property type="term" value="P:cell division"/>
    <property type="evidence" value="ECO:0007669"/>
    <property type="project" value="UniProtKB-KW"/>
</dbReference>
<dbReference type="GO" id="GO:0090307">
    <property type="term" value="P:mitotic spindle assembly"/>
    <property type="evidence" value="ECO:0007669"/>
    <property type="project" value="TreeGrafter"/>
</dbReference>
<sequence>MDPGESRIERLVNQCKSNDVDVKVDSLTKLQGEFESGVEIKDLDSLLNVLKACLRTSNQHLTTATLAVLPPLLPLVITRSVGSHLQRSSSQPRSPSSSTSSVNPSGVVDAATLRQLLNALLPSGGVIERLGDKEKAQLKARETLVILGGLAFRAGGSSAMSAKSRDKGPETPLMIFERYLREAGLGSKVWKVREQSILTLVHIRRAHHQFPIRPYLSLLVDGLEDTDAHVRDCARQAVIELFTGPGVTDAARADLKKEMTKKGVRKTIVDGVLSKLLGSSVNSNPQSRDGSENGDAPSTKPKEYIPPSLLLLGRRPTVDSQGSGTSRTASQGNARDISRPSSRAAVAPPSVAPSSTQNPTSESADIQPVYIASTKDLESEFAAMLKPFEGKETEHNWAARDQAIIRVRGMLKGDVHLRYSDVFLASLKEGFLQWSLKTLASLRTTVAANTTFLYSELAAALGTALDPFCDTLLTNLLKMAGFTKKITAQQSQAAVTSIINRTSAQPRIILPLLWNTLQDKTVQSRAFVVAHLKQYVEVHGHRSKNIIEGSGGLDLLEKSLKKAIADANPAVRENARILFWVFQEVWPERGLAILDGLDSIARKQVEKACPKPEMMAVLPPTTPKNVKKSSVAAAIAASRAKAKAIATAPPTLRHQATSGSYVSTSKRTASPGSSSKTSPVRPASPLRMSSSPPASGPVGRSRTTSGTMARSVSSTAAPTSRSRSPSTGSSGSVRAATPPSPTEHSTSRRRASSPLATSATSVNRPSTIRKALQTALPASPPSSAAQASSTPRNANGNARAAAVPVPARRSRVSLQMLNGDDESLLMAQTVPIPDDDSDSEGDHSINLMSFSAPYEMFPPSTPQTKTAGGKESMSPRSIDSKPTAVSNALSSGSIADMAGDRPVVEDALRARAEQAESAAERLLELVDPEEEGLQHSTIPPSLLLGSGIGHTLGKSKAKPTPLPITQNRAVPPVTPVNRSAAIMRQAAMFQDSPARNGQSSSFMDVLQGKKHETGWWLKRKALVAQGTPLRATQPADKAKELQGYISALTEGDSSIHVLQKLALFSIENMASAAVSPPLSPGIGLPNSPSPFSPSQSLPSLNADLWEANKNFDRLFNALLQFLEPTRSEEEIEYGLILLWEMLENQGPYLEGRESDLFSVLLRVRYCNKLNVLEATNTLRDALCANIEPVYGLTTMHASLRAFRAEPHPAFCDEDVKSTAYAFGLIALGKFILRLPAEIAEEELPRLKGTLISALNDKSSLIVRESAAASIIAAQLVLRDETHLFALLDGLADEKKNLLTYLFDKHGARGSTAANSSSGMDKLEKEIRRLDTRTSTPSRPTAAAASALAPSPAAP</sequence>
<dbReference type="SMART" id="SM01349">
    <property type="entry name" value="TOG"/>
    <property type="match status" value="1"/>
</dbReference>
<feature type="compositionally biased region" description="Polar residues" evidence="6">
    <location>
        <begin position="754"/>
        <end position="766"/>
    </location>
</feature>
<dbReference type="PANTHER" id="PTHR21567:SF9">
    <property type="entry name" value="CLIP-ASSOCIATING PROTEIN"/>
    <property type="match status" value="1"/>
</dbReference>
<feature type="compositionally biased region" description="Low complexity" evidence="6">
    <location>
        <begin position="771"/>
        <end position="807"/>
    </location>
</feature>
<feature type="region of interest" description="Disordered" evidence="6">
    <location>
        <begin position="1309"/>
        <end position="1354"/>
    </location>
</feature>
<evidence type="ECO:0000256" key="2">
    <source>
        <dbReference type="ARBA" id="ARBA00009549"/>
    </source>
</evidence>
<feature type="compositionally biased region" description="Basic and acidic residues" evidence="6">
    <location>
        <begin position="1320"/>
        <end position="1331"/>
    </location>
</feature>
<evidence type="ECO:0000313" key="9">
    <source>
        <dbReference type="Proteomes" id="UP001063166"/>
    </source>
</evidence>
<dbReference type="PANTHER" id="PTHR21567">
    <property type="entry name" value="CLASP"/>
    <property type="match status" value="1"/>
</dbReference>
<name>A0A9P3UJQ1_LYOSH</name>
<feature type="compositionally biased region" description="Polar residues" evidence="6">
    <location>
        <begin position="318"/>
        <end position="333"/>
    </location>
</feature>
<reference evidence="8" key="1">
    <citation type="submission" date="2022-07" db="EMBL/GenBank/DDBJ databases">
        <title>The genome of Lyophyllum shimeji provides insight into the initial evolution of ectomycorrhizal fungal genome.</title>
        <authorList>
            <person name="Kobayashi Y."/>
            <person name="Shibata T."/>
            <person name="Hirakawa H."/>
            <person name="Shigenobu S."/>
            <person name="Nishiyama T."/>
            <person name="Yamada A."/>
            <person name="Hasebe M."/>
            <person name="Kawaguchi M."/>
        </authorList>
    </citation>
    <scope>NUCLEOTIDE SEQUENCE</scope>
    <source>
        <strain evidence="8">AT787</strain>
    </source>
</reference>
<dbReference type="GO" id="GO:0005876">
    <property type="term" value="C:spindle microtubule"/>
    <property type="evidence" value="ECO:0007669"/>
    <property type="project" value="TreeGrafter"/>
</dbReference>
<dbReference type="SUPFAM" id="SSF48371">
    <property type="entry name" value="ARM repeat"/>
    <property type="match status" value="1"/>
</dbReference>
<feature type="region of interest" description="Disordered" evidence="6">
    <location>
        <begin position="279"/>
        <end position="367"/>
    </location>
</feature>
<evidence type="ECO:0000313" key="8">
    <source>
        <dbReference type="EMBL" id="GLB33596.1"/>
    </source>
</evidence>
<feature type="compositionally biased region" description="Polar residues" evidence="6">
    <location>
        <begin position="883"/>
        <end position="893"/>
    </location>
</feature>
<evidence type="ECO:0000256" key="3">
    <source>
        <dbReference type="ARBA" id="ARBA00022618"/>
    </source>
</evidence>
<dbReference type="GO" id="GO:1990023">
    <property type="term" value="C:mitotic spindle midzone"/>
    <property type="evidence" value="ECO:0007669"/>
    <property type="project" value="TreeGrafter"/>
</dbReference>
<evidence type="ECO:0000256" key="6">
    <source>
        <dbReference type="SAM" id="MobiDB-lite"/>
    </source>
</evidence>
<dbReference type="Pfam" id="PF12348">
    <property type="entry name" value="CLASP_N"/>
    <property type="match status" value="1"/>
</dbReference>
<keyword evidence="5" id="KW-0131">Cell cycle</keyword>
<feature type="compositionally biased region" description="Polar residues" evidence="6">
    <location>
        <begin position="654"/>
        <end position="678"/>
    </location>
</feature>
<feature type="compositionally biased region" description="Low complexity" evidence="6">
    <location>
        <begin position="709"/>
        <end position="735"/>
    </location>
</feature>
<keyword evidence="9" id="KW-1185">Reference proteome</keyword>
<feature type="compositionally biased region" description="Polar residues" evidence="6">
    <location>
        <begin position="279"/>
        <end position="288"/>
    </location>
</feature>
<dbReference type="GO" id="GO:0005881">
    <property type="term" value="C:cytoplasmic microtubule"/>
    <property type="evidence" value="ECO:0007669"/>
    <property type="project" value="TreeGrafter"/>
</dbReference>
<dbReference type="Proteomes" id="UP001063166">
    <property type="component" value="Unassembled WGS sequence"/>
</dbReference>
<feature type="domain" description="TOG" evidence="7">
    <location>
        <begin position="376"/>
        <end position="620"/>
    </location>
</feature>
<dbReference type="GO" id="GO:0008017">
    <property type="term" value="F:microtubule binding"/>
    <property type="evidence" value="ECO:0007669"/>
    <property type="project" value="TreeGrafter"/>
</dbReference>
<dbReference type="InterPro" id="IPR024395">
    <property type="entry name" value="CLASP_N_dom"/>
</dbReference>
<gene>
    <name evidence="8" type="primary">STU1</name>
    <name evidence="8" type="ORF">LshimejAT787_0104800</name>
</gene>
<evidence type="ECO:0000256" key="4">
    <source>
        <dbReference type="ARBA" id="ARBA00022701"/>
    </source>
</evidence>
<dbReference type="EMBL" id="BRPK01000001">
    <property type="protein sequence ID" value="GLB33596.1"/>
    <property type="molecule type" value="Genomic_DNA"/>
</dbReference>
<keyword evidence="5" id="KW-0498">Mitosis</keyword>
<feature type="compositionally biased region" description="Low complexity" evidence="6">
    <location>
        <begin position="1332"/>
        <end position="1354"/>
    </location>
</feature>
<keyword evidence="3" id="KW-0132">Cell division</keyword>
<keyword evidence="4" id="KW-0493">Microtubule</keyword>
<evidence type="ECO:0000256" key="1">
    <source>
        <dbReference type="ARBA" id="ARBA00004186"/>
    </source>
</evidence>
<dbReference type="InterPro" id="IPR034085">
    <property type="entry name" value="TOG"/>
</dbReference>
<proteinExistence type="inferred from homology"/>
<protein>
    <submittedName>
        <fullName evidence="8">CLASP N terminal</fullName>
    </submittedName>
</protein>
<organism evidence="8 9">
    <name type="scientific">Lyophyllum shimeji</name>
    <name type="common">Hon-shimeji</name>
    <name type="synonym">Tricholoma shimeji</name>
    <dbReference type="NCBI Taxonomy" id="47721"/>
    <lineage>
        <taxon>Eukaryota</taxon>
        <taxon>Fungi</taxon>
        <taxon>Dikarya</taxon>
        <taxon>Basidiomycota</taxon>
        <taxon>Agaricomycotina</taxon>
        <taxon>Agaricomycetes</taxon>
        <taxon>Agaricomycetidae</taxon>
        <taxon>Agaricales</taxon>
        <taxon>Tricholomatineae</taxon>
        <taxon>Lyophyllaceae</taxon>
        <taxon>Lyophyllum</taxon>
    </lineage>
</organism>
<dbReference type="InterPro" id="IPR011989">
    <property type="entry name" value="ARM-like"/>
</dbReference>
<evidence type="ECO:0000259" key="7">
    <source>
        <dbReference type="SMART" id="SM01349"/>
    </source>
</evidence>
<feature type="compositionally biased region" description="Low complexity" evidence="6">
    <location>
        <begin position="339"/>
        <end position="355"/>
    </location>
</feature>
<comment type="caution">
    <text evidence="8">The sequence shown here is derived from an EMBL/GenBank/DDBJ whole genome shotgun (WGS) entry which is preliminary data.</text>
</comment>
<dbReference type="InterPro" id="IPR016024">
    <property type="entry name" value="ARM-type_fold"/>
</dbReference>
<dbReference type="OrthoDB" id="46159at2759"/>
<evidence type="ECO:0000256" key="5">
    <source>
        <dbReference type="ARBA" id="ARBA00022776"/>
    </source>
</evidence>
<accession>A0A9P3UJQ1</accession>
<comment type="similarity">
    <text evidence="2">Belongs to the CLASP family.</text>
</comment>
<dbReference type="GO" id="GO:0005815">
    <property type="term" value="C:microtubule organizing center"/>
    <property type="evidence" value="ECO:0007669"/>
    <property type="project" value="TreeGrafter"/>
</dbReference>
<feature type="region of interest" description="Disordered" evidence="6">
    <location>
        <begin position="852"/>
        <end position="898"/>
    </location>
</feature>
<comment type="subcellular location">
    <subcellularLocation>
        <location evidence="1">Cytoplasm</location>
        <location evidence="1">Cytoskeleton</location>
        <location evidence="1">Spindle</location>
    </subcellularLocation>
</comment>
<dbReference type="Gene3D" id="1.25.10.10">
    <property type="entry name" value="Leucine-rich Repeat Variant"/>
    <property type="match status" value="2"/>
</dbReference>
<feature type="compositionally biased region" description="Low complexity" evidence="6">
    <location>
        <begin position="86"/>
        <end position="101"/>
    </location>
</feature>
<feature type="region of interest" description="Disordered" evidence="6">
    <location>
        <begin position="644"/>
        <end position="807"/>
    </location>
</feature>